<dbReference type="SUPFAM" id="SSF53300">
    <property type="entry name" value="vWA-like"/>
    <property type="match status" value="1"/>
</dbReference>
<reference evidence="4 5" key="1">
    <citation type="submission" date="2018-05" db="EMBL/GenBank/DDBJ databases">
        <title>Genomic Encyclopedia of Type Strains, Phase IV (KMG-IV): sequencing the most valuable type-strain genomes for metagenomic binning, comparative biology and taxonomic classification.</title>
        <authorList>
            <person name="Goeker M."/>
        </authorList>
    </citation>
    <scope>NUCLEOTIDE SEQUENCE [LARGE SCALE GENOMIC DNA]</scope>
    <source>
        <strain evidence="4 5">DSM 16791</strain>
    </source>
</reference>
<feature type="domain" description="VIT" evidence="3">
    <location>
        <begin position="61"/>
        <end position="189"/>
    </location>
</feature>
<comment type="caution">
    <text evidence="4">The sequence shown here is derived from an EMBL/GenBank/DDBJ whole genome shotgun (WGS) entry which is preliminary data.</text>
</comment>
<dbReference type="PANTHER" id="PTHR45737:SF6">
    <property type="entry name" value="VON WILLEBRAND FACTOR A DOMAIN-CONTAINING PROTEIN 5A"/>
    <property type="match status" value="1"/>
</dbReference>
<name>A0A317PDT6_9HYPH</name>
<feature type="domain" description="VWFA" evidence="2">
    <location>
        <begin position="347"/>
        <end position="519"/>
    </location>
</feature>
<dbReference type="PANTHER" id="PTHR45737">
    <property type="entry name" value="VON WILLEBRAND FACTOR A DOMAIN-CONTAINING PROTEIN 5A"/>
    <property type="match status" value="1"/>
</dbReference>
<dbReference type="NCBIfam" id="TIGR03788">
    <property type="entry name" value="marine_srt_targ"/>
    <property type="match status" value="1"/>
</dbReference>
<dbReference type="AlphaFoldDB" id="A0A317PDT6"/>
<dbReference type="InterPro" id="IPR036465">
    <property type="entry name" value="vWFA_dom_sf"/>
</dbReference>
<keyword evidence="1" id="KW-1133">Transmembrane helix</keyword>
<evidence type="ECO:0000259" key="2">
    <source>
        <dbReference type="PROSITE" id="PS50234"/>
    </source>
</evidence>
<gene>
    <name evidence="4" type="ORF">DFR52_106161</name>
</gene>
<evidence type="ECO:0000313" key="5">
    <source>
        <dbReference type="Proteomes" id="UP000246352"/>
    </source>
</evidence>
<dbReference type="InterPro" id="IPR002035">
    <property type="entry name" value="VWF_A"/>
</dbReference>
<dbReference type="PROSITE" id="PS50234">
    <property type="entry name" value="VWFA"/>
    <property type="match status" value="1"/>
</dbReference>
<dbReference type="Pfam" id="PF13768">
    <property type="entry name" value="VWA_3"/>
    <property type="match status" value="1"/>
</dbReference>
<feature type="transmembrane region" description="Helical" evidence="1">
    <location>
        <begin position="734"/>
        <end position="754"/>
    </location>
</feature>
<dbReference type="Pfam" id="PF08487">
    <property type="entry name" value="VIT"/>
    <property type="match status" value="1"/>
</dbReference>
<dbReference type="Proteomes" id="UP000246352">
    <property type="component" value="Unassembled WGS sequence"/>
</dbReference>
<evidence type="ECO:0000256" key="1">
    <source>
        <dbReference type="SAM" id="Phobius"/>
    </source>
</evidence>
<sequence length="771" mass="83056">MFDNNHAQRIAAAAERSFAWRLALAALTACMIMMVLLVSQTEAAETRLAGLVRPNDMNSGALLLPSKEPGFFVEAPRLKTDVVIDVSGPIARAKVTQRFENPTDGWVEGTYVFPLPEDSAVDTLKMQIGDRLIEGRIKPRAEARAIYEQAKASGQKAALLEQQRPNIFTNQVANIGPRQTVVIQIEYQQSVRQSGGAFSLRFPMVVAPRYNPAPIVQTVDFGPDRGFAVSDPVPDRDAITAPVLDPRENARINPVSLTVNLAAGFPLDTVETPFHRMTSETGADGSRTLRLATESVPADRDFEMVWKAQSGRTPDAGLFRETLDGQTYLMAFVTPPSVPADKPARREVIFIIDNSGSMAGESIRQARDSLALAIGRLGPEDRFNVIRFDDTYDTLFDAPVAASPGKREDAIAWVRGLQAEGGTEMLPALHEALTRQGPISAGSLRQVVFLTDGDIGNESQLFDEISRDRGEARVFTVGIGSAPNSFFMTRAAELGRGTFTHVGSEAQISERMTELFEKLENPAVTGLTASMNGTDIPGLAPDPLPDLYQGEPVVLTARLRSDAAAGPITLAGMLGDQPWRVELPLAKAAPATGIAKLWARRSIAGLEAGRNLAADPATVDREIERVALENHLVSRLTSLVAVEVQPSRPGAAPLGETRLPLNLPAGWDFDQVMGEPASASPGRDRAALPAQSRMAMADTRMIAAAPTAESAMAVAGLSTTVALPQTATGAERDILLGMMMILFALMALFTTRIWNSGVNDFFAAWNRDDEA</sequence>
<accession>A0A317PDT6</accession>
<keyword evidence="1" id="KW-0472">Membrane</keyword>
<dbReference type="RefSeq" id="WP_110033935.1">
    <property type="nucleotide sequence ID" value="NZ_QGTR01000006.1"/>
</dbReference>
<feature type="transmembrane region" description="Helical" evidence="1">
    <location>
        <begin position="18"/>
        <end position="38"/>
    </location>
</feature>
<keyword evidence="1" id="KW-0812">Transmembrane</keyword>
<dbReference type="Gene3D" id="3.40.50.410">
    <property type="entry name" value="von Willebrand factor, type A domain"/>
    <property type="match status" value="1"/>
</dbReference>
<evidence type="ECO:0000313" key="4">
    <source>
        <dbReference type="EMBL" id="PWV97638.1"/>
    </source>
</evidence>
<dbReference type="EMBL" id="QGTR01000006">
    <property type="protein sequence ID" value="PWV97638.1"/>
    <property type="molecule type" value="Genomic_DNA"/>
</dbReference>
<dbReference type="SMART" id="SM00609">
    <property type="entry name" value="VIT"/>
    <property type="match status" value="1"/>
</dbReference>
<protein>
    <submittedName>
        <fullName evidence="4">Ca-activated chloride channel family protein</fullName>
    </submittedName>
</protein>
<dbReference type="PROSITE" id="PS51468">
    <property type="entry name" value="VIT"/>
    <property type="match status" value="1"/>
</dbReference>
<dbReference type="SMART" id="SM00327">
    <property type="entry name" value="VWA"/>
    <property type="match status" value="1"/>
</dbReference>
<dbReference type="InterPro" id="IPR013694">
    <property type="entry name" value="VIT"/>
</dbReference>
<dbReference type="InterPro" id="IPR022440">
    <property type="entry name" value="CHP03788"/>
</dbReference>
<organism evidence="4 5">
    <name type="scientific">Hoeflea marina</name>
    <dbReference type="NCBI Taxonomy" id="274592"/>
    <lineage>
        <taxon>Bacteria</taxon>
        <taxon>Pseudomonadati</taxon>
        <taxon>Pseudomonadota</taxon>
        <taxon>Alphaproteobacteria</taxon>
        <taxon>Hyphomicrobiales</taxon>
        <taxon>Rhizobiaceae</taxon>
        <taxon>Hoeflea</taxon>
    </lineage>
</organism>
<keyword evidence="5" id="KW-1185">Reference proteome</keyword>
<proteinExistence type="predicted"/>
<dbReference type="OrthoDB" id="9784383at2"/>
<evidence type="ECO:0000259" key="3">
    <source>
        <dbReference type="PROSITE" id="PS51468"/>
    </source>
</evidence>